<dbReference type="EMBL" id="CP001825">
    <property type="protein sequence ID" value="ACZ42559.1"/>
    <property type="molecule type" value="Genomic_DNA"/>
</dbReference>
<dbReference type="HAMAP" id="MF_00373">
    <property type="entry name" value="Ribosomal_bL28"/>
    <property type="match status" value="1"/>
</dbReference>
<name>D1CCP4_THET1</name>
<dbReference type="AlphaFoldDB" id="D1CCP4"/>
<sequence>MARCEVCGKKTQFGRSIQYHHGGKWARRAQKTNRPFKPNVHRQTVMLNGELVKIHICTRCLRTLAKKAESTAA</sequence>
<dbReference type="SUPFAM" id="SSF143800">
    <property type="entry name" value="L28p-like"/>
    <property type="match status" value="1"/>
</dbReference>
<evidence type="ECO:0000256" key="4">
    <source>
        <dbReference type="ARBA" id="ARBA00035174"/>
    </source>
</evidence>
<dbReference type="InterPro" id="IPR026569">
    <property type="entry name" value="Ribosomal_bL28"/>
</dbReference>
<dbReference type="KEGG" id="ttr:Tter_1653"/>
<keyword evidence="7" id="KW-1185">Reference proteome</keyword>
<evidence type="ECO:0000313" key="6">
    <source>
        <dbReference type="EMBL" id="ACZ42559.1"/>
    </source>
</evidence>
<accession>D1CCP4</accession>
<dbReference type="GO" id="GO:0006412">
    <property type="term" value="P:translation"/>
    <property type="evidence" value="ECO:0007669"/>
    <property type="project" value="UniProtKB-UniRule"/>
</dbReference>
<keyword evidence="2 5" id="KW-0689">Ribosomal protein</keyword>
<dbReference type="Gene3D" id="2.30.170.40">
    <property type="entry name" value="Ribosomal protein L28/L24"/>
    <property type="match status" value="1"/>
</dbReference>
<dbReference type="PANTHER" id="PTHR39080:SF1">
    <property type="entry name" value="LARGE RIBOSOMAL SUBUNIT PROTEIN BL28A"/>
    <property type="match status" value="1"/>
</dbReference>
<evidence type="ECO:0000256" key="5">
    <source>
        <dbReference type="HAMAP-Rule" id="MF_00373"/>
    </source>
</evidence>
<dbReference type="OrthoDB" id="9805609at2"/>
<dbReference type="STRING" id="525904.Tter_1653"/>
<dbReference type="InterPro" id="IPR001383">
    <property type="entry name" value="Ribosomal_bL28_bact-type"/>
</dbReference>
<evidence type="ECO:0000256" key="1">
    <source>
        <dbReference type="ARBA" id="ARBA00008760"/>
    </source>
</evidence>
<evidence type="ECO:0000256" key="3">
    <source>
        <dbReference type="ARBA" id="ARBA00023274"/>
    </source>
</evidence>
<dbReference type="InterPro" id="IPR034704">
    <property type="entry name" value="Ribosomal_bL28/bL31-like_sf"/>
</dbReference>
<keyword evidence="3 5" id="KW-0687">Ribonucleoprotein</keyword>
<proteinExistence type="inferred from homology"/>
<protein>
    <recommendedName>
        <fullName evidence="4 5">Large ribosomal subunit protein bL28</fullName>
    </recommendedName>
</protein>
<dbReference type="GO" id="GO:0003735">
    <property type="term" value="F:structural constituent of ribosome"/>
    <property type="evidence" value="ECO:0007669"/>
    <property type="project" value="InterPro"/>
</dbReference>
<gene>
    <name evidence="5" type="primary">rpmB</name>
    <name evidence="6" type="ordered locus">Tter_1653</name>
</gene>
<evidence type="ECO:0000313" key="7">
    <source>
        <dbReference type="Proteomes" id="UP000000323"/>
    </source>
</evidence>
<evidence type="ECO:0000256" key="2">
    <source>
        <dbReference type="ARBA" id="ARBA00022980"/>
    </source>
</evidence>
<reference evidence="7" key="1">
    <citation type="journal article" date="2010" name="Stand. Genomic Sci.">
        <title>Complete genome sequence of 'Thermobaculum terrenum' type strain (YNP1).</title>
        <authorList>
            <person name="Kiss H."/>
            <person name="Cleland D."/>
            <person name="Lapidus A."/>
            <person name="Lucas S."/>
            <person name="Glavina Del Rio T."/>
            <person name="Nolan M."/>
            <person name="Tice H."/>
            <person name="Han C."/>
            <person name="Goodwin L."/>
            <person name="Pitluck S."/>
            <person name="Liolios K."/>
            <person name="Ivanova N."/>
            <person name="Mavromatis K."/>
            <person name="Ovchinnikova G."/>
            <person name="Pati A."/>
            <person name="Chen A."/>
            <person name="Palaniappan K."/>
            <person name="Land M."/>
            <person name="Hauser L."/>
            <person name="Chang Y."/>
            <person name="Jeffries C."/>
            <person name="Lu M."/>
            <person name="Brettin T."/>
            <person name="Detter J."/>
            <person name="Goker M."/>
            <person name="Tindall B."/>
            <person name="Beck B."/>
            <person name="McDermott T."/>
            <person name="Woyke T."/>
            <person name="Bristow J."/>
            <person name="Eisen J."/>
            <person name="Markowitz V."/>
            <person name="Hugenholtz P."/>
            <person name="Kyrpides N."/>
            <person name="Klenk H."/>
            <person name="Cheng J."/>
        </authorList>
    </citation>
    <scope>NUCLEOTIDE SEQUENCE [LARGE SCALE GENOMIC DNA]</scope>
    <source>
        <strain evidence="7">ATCC BAA-798 / YNP1</strain>
    </source>
</reference>
<dbReference type="GO" id="GO:1990904">
    <property type="term" value="C:ribonucleoprotein complex"/>
    <property type="evidence" value="ECO:0007669"/>
    <property type="project" value="UniProtKB-KW"/>
</dbReference>
<comment type="similarity">
    <text evidence="1 5">Belongs to the bacterial ribosomal protein bL28 family.</text>
</comment>
<dbReference type="Proteomes" id="UP000000323">
    <property type="component" value="Chromosome 1"/>
</dbReference>
<organism evidence="6 7">
    <name type="scientific">Thermobaculum terrenum (strain ATCC BAA-798 / CCMEE 7001 / YNP1)</name>
    <dbReference type="NCBI Taxonomy" id="525904"/>
    <lineage>
        <taxon>Bacteria</taxon>
        <taxon>Bacillati</taxon>
        <taxon>Chloroflexota</taxon>
        <taxon>Chloroflexia</taxon>
        <taxon>Candidatus Thermobaculales</taxon>
        <taxon>Candidatus Thermobaculaceae</taxon>
        <taxon>Thermobaculum</taxon>
    </lineage>
</organism>
<dbReference type="InterPro" id="IPR050096">
    <property type="entry name" value="Bacterial_rp_bL28"/>
</dbReference>
<dbReference type="Pfam" id="PF00830">
    <property type="entry name" value="Ribosomal_L28"/>
    <property type="match status" value="1"/>
</dbReference>
<dbReference type="HOGENOM" id="CLU_064548_7_0_0"/>
<dbReference type="NCBIfam" id="TIGR00009">
    <property type="entry name" value="L28"/>
    <property type="match status" value="1"/>
</dbReference>
<dbReference type="InterPro" id="IPR037147">
    <property type="entry name" value="Ribosomal_bL28_sf"/>
</dbReference>
<dbReference type="GO" id="GO:0005840">
    <property type="term" value="C:ribosome"/>
    <property type="evidence" value="ECO:0007669"/>
    <property type="project" value="UniProtKB-KW"/>
</dbReference>
<dbReference type="eggNOG" id="COG0227">
    <property type="taxonomic scope" value="Bacteria"/>
</dbReference>
<dbReference type="PANTHER" id="PTHR39080">
    <property type="entry name" value="50S RIBOSOMAL PROTEIN L28"/>
    <property type="match status" value="1"/>
</dbReference>